<proteinExistence type="predicted"/>
<dbReference type="PROSITE" id="PS51710">
    <property type="entry name" value="G_OBG"/>
    <property type="match status" value="1"/>
</dbReference>
<dbReference type="PANTHER" id="PTHR23305:SF1">
    <property type="entry name" value="OBG-TYPE G DOMAIN-CONTAINING PROTEIN"/>
    <property type="match status" value="1"/>
</dbReference>
<dbReference type="InterPro" id="IPR006073">
    <property type="entry name" value="GTP-bd"/>
</dbReference>
<reference evidence="3" key="1">
    <citation type="journal article" date="2015" name="Proc. Natl. Acad. Sci. U.S.A.">
        <title>Networks of energetic and metabolic interactions define dynamics in microbial communities.</title>
        <authorList>
            <person name="Embree M."/>
            <person name="Liu J.K."/>
            <person name="Al-Bassam M.M."/>
            <person name="Zengler K."/>
        </authorList>
    </citation>
    <scope>NUCLEOTIDE SEQUENCE</scope>
</reference>
<evidence type="ECO:0000313" key="3">
    <source>
        <dbReference type="EMBL" id="KUG07154.1"/>
    </source>
</evidence>
<dbReference type="InterPro" id="IPR027417">
    <property type="entry name" value="P-loop_NTPase"/>
</dbReference>
<dbReference type="CDD" id="cd01899">
    <property type="entry name" value="Ygr210"/>
    <property type="match status" value="1"/>
</dbReference>
<accession>A0A0W8EEY4</accession>
<gene>
    <name evidence="3" type="ORF">ASZ90_016724</name>
</gene>
<evidence type="ECO:0000256" key="1">
    <source>
        <dbReference type="ARBA" id="ARBA00022741"/>
    </source>
</evidence>
<feature type="domain" description="OBG-type G" evidence="2">
    <location>
        <begin position="2"/>
        <end position="260"/>
    </location>
</feature>
<dbReference type="EMBL" id="LNQE01001763">
    <property type="protein sequence ID" value="KUG07154.1"/>
    <property type="molecule type" value="Genomic_DNA"/>
</dbReference>
<dbReference type="Pfam" id="PF02824">
    <property type="entry name" value="TGS"/>
    <property type="match status" value="1"/>
</dbReference>
<dbReference type="SUPFAM" id="SSF52540">
    <property type="entry name" value="P-loop containing nucleoside triphosphate hydrolases"/>
    <property type="match status" value="1"/>
</dbReference>
<evidence type="ECO:0000259" key="2">
    <source>
        <dbReference type="PROSITE" id="PS51710"/>
    </source>
</evidence>
<dbReference type="InterPro" id="IPR013646">
    <property type="entry name" value="YGR210-like_G4"/>
</dbReference>
<dbReference type="CDD" id="cd01669">
    <property type="entry name" value="TGS_MJ1332_like"/>
    <property type="match status" value="1"/>
</dbReference>
<dbReference type="InterPro" id="IPR031167">
    <property type="entry name" value="G_OBG"/>
</dbReference>
<organism evidence="3">
    <name type="scientific">hydrocarbon metagenome</name>
    <dbReference type="NCBI Taxonomy" id="938273"/>
    <lineage>
        <taxon>unclassified sequences</taxon>
        <taxon>metagenomes</taxon>
        <taxon>ecological metagenomes</taxon>
    </lineage>
</organism>
<dbReference type="InterPro" id="IPR004095">
    <property type="entry name" value="TGS"/>
</dbReference>
<dbReference type="Gene3D" id="3.10.20.30">
    <property type="match status" value="1"/>
</dbReference>
<dbReference type="NCBIfam" id="NF007171">
    <property type="entry name" value="PRK09602.1"/>
    <property type="match status" value="1"/>
</dbReference>
<dbReference type="Gene3D" id="1.10.8.470">
    <property type="match status" value="1"/>
</dbReference>
<dbReference type="GO" id="GO:0016887">
    <property type="term" value="F:ATP hydrolysis activity"/>
    <property type="evidence" value="ECO:0007669"/>
    <property type="project" value="TreeGrafter"/>
</dbReference>
<dbReference type="GO" id="GO:0005737">
    <property type="term" value="C:cytoplasm"/>
    <property type="evidence" value="ECO:0007669"/>
    <property type="project" value="TreeGrafter"/>
</dbReference>
<dbReference type="Gene3D" id="3.40.50.300">
    <property type="entry name" value="P-loop containing nucleotide triphosphate hydrolases"/>
    <property type="match status" value="1"/>
</dbReference>
<dbReference type="PRINTS" id="PR00326">
    <property type="entry name" value="GTP1OBG"/>
</dbReference>
<dbReference type="Pfam" id="PF01926">
    <property type="entry name" value="MMR_HSR1"/>
    <property type="match status" value="1"/>
</dbReference>
<dbReference type="AlphaFoldDB" id="A0A0W8EEY4"/>
<sequence length="389" mass="41892">MITLALAGKPNCGKSTFFRAATMAPAEIANYPFTTINANVGVAYFRTVCPCRELGIPCGSCQDGVRFVPVNLVDVAGLVPDAHKGRGLGNQFLDNLRQADAILHIVDASGSTDSEGNPLDPGAHDPRKDVVFLEYEMTMWIYGIIEKHWGKVNRQAQSKTAVLHRGIAEVLTGLKITPEDVRDAEAAAGIDLIHADTDGLIRFSREITRISKPMVIVGNKVDQAPDAILQALKSEGYIFASAAGELALRNAAHANLIRYTPGDPGFTLVAEQALSAPQKAGLAKIAAVMQAWGGTGVQQAIDHTIRQLLGLIVVFPVEDEHKFSDSRGRVLPDAFLVKKGAGPRDLAFLVHTDIGKGFLYAIDARTKMRVKDTHELNDGDIIRIVSTAK</sequence>
<dbReference type="GO" id="GO:0005525">
    <property type="term" value="F:GTP binding"/>
    <property type="evidence" value="ECO:0007669"/>
    <property type="project" value="InterPro"/>
</dbReference>
<comment type="caution">
    <text evidence="3">The sequence shown here is derived from an EMBL/GenBank/DDBJ whole genome shotgun (WGS) entry which is preliminary data.</text>
</comment>
<dbReference type="InterPro" id="IPR012676">
    <property type="entry name" value="TGS-like"/>
</dbReference>
<keyword evidence="1" id="KW-0547">Nucleotide-binding</keyword>
<dbReference type="SUPFAM" id="SSF81271">
    <property type="entry name" value="TGS-like"/>
    <property type="match status" value="1"/>
</dbReference>
<dbReference type="Pfam" id="PF08438">
    <property type="entry name" value="YGR210-like_G4"/>
    <property type="match status" value="1"/>
</dbReference>
<protein>
    <submittedName>
        <fullName evidence="3">Gtp-binding and nucleic acid-binding protein ychf</fullName>
    </submittedName>
</protein>
<name>A0A0W8EEY4_9ZZZZ</name>
<dbReference type="PANTHER" id="PTHR23305">
    <property type="entry name" value="OBG GTPASE FAMILY"/>
    <property type="match status" value="1"/>
</dbReference>
<dbReference type="InterPro" id="IPR012675">
    <property type="entry name" value="Beta-grasp_dom_sf"/>
</dbReference>